<feature type="domain" description="Response regulatory" evidence="7">
    <location>
        <begin position="335"/>
        <end position="451"/>
    </location>
</feature>
<dbReference type="InterPro" id="IPR003594">
    <property type="entry name" value="HATPase_dom"/>
</dbReference>
<dbReference type="InterPro" id="IPR011006">
    <property type="entry name" value="CheY-like_superfamily"/>
</dbReference>
<dbReference type="PANTHER" id="PTHR45339">
    <property type="entry name" value="HYBRID SIGNAL TRANSDUCTION HISTIDINE KINASE J"/>
    <property type="match status" value="1"/>
</dbReference>
<dbReference type="InterPro" id="IPR005467">
    <property type="entry name" value="His_kinase_dom"/>
</dbReference>
<keyword evidence="9" id="KW-1185">Reference proteome</keyword>
<feature type="domain" description="Histidine kinase" evidence="6">
    <location>
        <begin position="96"/>
        <end position="307"/>
    </location>
</feature>
<dbReference type="SUPFAM" id="SSF55874">
    <property type="entry name" value="ATPase domain of HSP90 chaperone/DNA topoisomerase II/histidine kinase"/>
    <property type="match status" value="1"/>
</dbReference>
<name>A0A4U3L075_9BACT</name>
<dbReference type="PROSITE" id="PS50109">
    <property type="entry name" value="HIS_KIN"/>
    <property type="match status" value="1"/>
</dbReference>
<dbReference type="SUPFAM" id="SSF47384">
    <property type="entry name" value="Homodimeric domain of signal transducing histidine kinase"/>
    <property type="match status" value="1"/>
</dbReference>
<dbReference type="InterPro" id="IPR003661">
    <property type="entry name" value="HisK_dim/P_dom"/>
</dbReference>
<dbReference type="SMART" id="SM00387">
    <property type="entry name" value="HATPase_c"/>
    <property type="match status" value="1"/>
</dbReference>
<dbReference type="SMART" id="SM00388">
    <property type="entry name" value="HisKA"/>
    <property type="match status" value="1"/>
</dbReference>
<evidence type="ECO:0000259" key="6">
    <source>
        <dbReference type="PROSITE" id="PS50109"/>
    </source>
</evidence>
<dbReference type="InterPro" id="IPR001789">
    <property type="entry name" value="Sig_transdc_resp-reg_receiver"/>
</dbReference>
<protein>
    <recommendedName>
        <fullName evidence="2">histidine kinase</fullName>
        <ecNumber evidence="2">2.7.13.3</ecNumber>
    </recommendedName>
</protein>
<feature type="transmembrane region" description="Helical" evidence="5">
    <location>
        <begin position="7"/>
        <end position="24"/>
    </location>
</feature>
<dbReference type="SUPFAM" id="SSF52172">
    <property type="entry name" value="CheY-like"/>
    <property type="match status" value="1"/>
</dbReference>
<dbReference type="RefSeq" id="WP_137262008.1">
    <property type="nucleotide sequence ID" value="NZ_SZQL01000008.1"/>
</dbReference>
<evidence type="ECO:0000256" key="2">
    <source>
        <dbReference type="ARBA" id="ARBA00012438"/>
    </source>
</evidence>
<keyword evidence="5" id="KW-1133">Transmembrane helix</keyword>
<evidence type="ECO:0000256" key="4">
    <source>
        <dbReference type="PROSITE-ProRule" id="PRU00169"/>
    </source>
</evidence>
<dbReference type="Gene3D" id="3.40.50.2300">
    <property type="match status" value="1"/>
</dbReference>
<dbReference type="Gene3D" id="3.30.565.10">
    <property type="entry name" value="Histidine kinase-like ATPase, C-terminal domain"/>
    <property type="match status" value="1"/>
</dbReference>
<dbReference type="Proteomes" id="UP000305848">
    <property type="component" value="Unassembled WGS sequence"/>
</dbReference>
<accession>A0A4U3L075</accession>
<dbReference type="CDD" id="cd17546">
    <property type="entry name" value="REC_hyHK_CKI1_RcsC-like"/>
    <property type="match status" value="1"/>
</dbReference>
<evidence type="ECO:0000256" key="5">
    <source>
        <dbReference type="SAM" id="Phobius"/>
    </source>
</evidence>
<reference evidence="8 9" key="1">
    <citation type="submission" date="2019-05" db="EMBL/GenBank/DDBJ databases">
        <title>Panacibacter sp. strain 17mud1-8 Genome sequencing and assembly.</title>
        <authorList>
            <person name="Chhetri G."/>
        </authorList>
    </citation>
    <scope>NUCLEOTIDE SEQUENCE [LARGE SCALE GENOMIC DNA]</scope>
    <source>
        <strain evidence="8 9">17mud1-8</strain>
    </source>
</reference>
<dbReference type="SMART" id="SM00448">
    <property type="entry name" value="REC"/>
    <property type="match status" value="1"/>
</dbReference>
<evidence type="ECO:0000313" key="8">
    <source>
        <dbReference type="EMBL" id="TKK68328.1"/>
    </source>
</evidence>
<dbReference type="AlphaFoldDB" id="A0A4U3L075"/>
<dbReference type="EMBL" id="SZQL01000008">
    <property type="protein sequence ID" value="TKK68328.1"/>
    <property type="molecule type" value="Genomic_DNA"/>
</dbReference>
<dbReference type="Pfam" id="PF02518">
    <property type="entry name" value="HATPase_c"/>
    <property type="match status" value="1"/>
</dbReference>
<dbReference type="PROSITE" id="PS50110">
    <property type="entry name" value="RESPONSE_REGULATORY"/>
    <property type="match status" value="1"/>
</dbReference>
<comment type="catalytic activity">
    <reaction evidence="1">
        <text>ATP + protein L-histidine = ADP + protein N-phospho-L-histidine.</text>
        <dbReference type="EC" id="2.7.13.3"/>
    </reaction>
</comment>
<dbReference type="GO" id="GO:0000155">
    <property type="term" value="F:phosphorelay sensor kinase activity"/>
    <property type="evidence" value="ECO:0007669"/>
    <property type="project" value="InterPro"/>
</dbReference>
<dbReference type="Pfam" id="PF00072">
    <property type="entry name" value="Response_reg"/>
    <property type="match status" value="1"/>
</dbReference>
<dbReference type="OrthoDB" id="9809670at2"/>
<dbReference type="InterPro" id="IPR036097">
    <property type="entry name" value="HisK_dim/P_sf"/>
</dbReference>
<dbReference type="Gene3D" id="1.10.287.130">
    <property type="match status" value="1"/>
</dbReference>
<proteinExistence type="predicted"/>
<evidence type="ECO:0000256" key="1">
    <source>
        <dbReference type="ARBA" id="ARBA00000085"/>
    </source>
</evidence>
<dbReference type="EC" id="2.7.13.3" evidence="2"/>
<keyword evidence="5" id="KW-0812">Transmembrane</keyword>
<keyword evidence="3 4" id="KW-0597">Phosphoprotein</keyword>
<feature type="transmembrane region" description="Helical" evidence="5">
    <location>
        <begin position="36"/>
        <end position="59"/>
    </location>
</feature>
<dbReference type="CDD" id="cd00082">
    <property type="entry name" value="HisKA"/>
    <property type="match status" value="1"/>
</dbReference>
<keyword evidence="5" id="KW-0472">Membrane</keyword>
<evidence type="ECO:0000259" key="7">
    <source>
        <dbReference type="PROSITE" id="PS50110"/>
    </source>
</evidence>
<comment type="caution">
    <text evidence="8">The sequence shown here is derived from an EMBL/GenBank/DDBJ whole genome shotgun (WGS) entry which is preliminary data.</text>
</comment>
<gene>
    <name evidence="8" type="ORF">FC093_11900</name>
</gene>
<dbReference type="PANTHER" id="PTHR45339:SF5">
    <property type="entry name" value="HISTIDINE KINASE"/>
    <property type="match status" value="1"/>
</dbReference>
<dbReference type="InterPro" id="IPR036890">
    <property type="entry name" value="HATPase_C_sf"/>
</dbReference>
<dbReference type="Pfam" id="PF00512">
    <property type="entry name" value="HisKA"/>
    <property type="match status" value="1"/>
</dbReference>
<organism evidence="8 9">
    <name type="scientific">Ilyomonas limi</name>
    <dbReference type="NCBI Taxonomy" id="2575867"/>
    <lineage>
        <taxon>Bacteria</taxon>
        <taxon>Pseudomonadati</taxon>
        <taxon>Bacteroidota</taxon>
        <taxon>Chitinophagia</taxon>
        <taxon>Chitinophagales</taxon>
        <taxon>Chitinophagaceae</taxon>
        <taxon>Ilyomonas</taxon>
    </lineage>
</organism>
<feature type="modified residue" description="4-aspartylphosphate" evidence="4">
    <location>
        <position position="384"/>
    </location>
</feature>
<evidence type="ECO:0000256" key="3">
    <source>
        <dbReference type="ARBA" id="ARBA00022553"/>
    </source>
</evidence>
<sequence>MLVVAMIIVIIFIAFNIIRVWHAFGSATTLNEAFPYIRNVITVFVAGVLIFIVLLVIYYRMVLTNISFRSESESQLRAAKMAAEDANHSKTQFLSTMSNELRTPLNHVLNSASLLQQTQLDDQQKKMVSVVHRGAVSLLSVINDSLDFFKIESGKLTLENNPLSLKDCIEEVRTLLLADSQHIAINYQIAPQVPALIVSDIVRLRQVLINLLGNAVQFTDTGILQLDVELLSEQANNLQLQFKIADAGDKENTTYTPPSLDEVMYTTHYTGLGLSIAARLVALMGGAVKIESTSGGSVFTFTIRAGKIMDTQVRTVTDTNGDKVDKELSRRIPLRILSADDNEMSQLILSSILRKMGYKCEAAKNGTEAVAKAVEEKYDLIFMDMFMPEMDGMEATKRIREFYLQSTRPVIIALTANALDDASKFKQAGINSFIVKPIKPKDIEQAIIEHCSNMPQVAE</sequence>
<evidence type="ECO:0000313" key="9">
    <source>
        <dbReference type="Proteomes" id="UP000305848"/>
    </source>
</evidence>